<comment type="caution">
    <text evidence="1">The sequence shown here is derived from an EMBL/GenBank/DDBJ whole genome shotgun (WGS) entry which is preliminary data.</text>
</comment>
<name>A0A098QUK4_9SPIO</name>
<gene>
    <name evidence="1" type="ORF">DC28_09580</name>
</gene>
<dbReference type="RefSeq" id="WP_037547993.1">
    <property type="nucleotide sequence ID" value="NZ_JNUP01000065.1"/>
</dbReference>
<accession>A0A098QUK4</accession>
<protein>
    <recommendedName>
        <fullName evidence="3">DUF5640 domain-containing protein</fullName>
    </recommendedName>
</protein>
<dbReference type="AlphaFoldDB" id="A0A098QUK4"/>
<evidence type="ECO:0000313" key="1">
    <source>
        <dbReference type="EMBL" id="KGE71540.1"/>
    </source>
</evidence>
<dbReference type="PROSITE" id="PS51257">
    <property type="entry name" value="PROKAR_LIPOPROTEIN"/>
    <property type="match status" value="1"/>
</dbReference>
<dbReference type="Proteomes" id="UP000029692">
    <property type="component" value="Unassembled WGS sequence"/>
</dbReference>
<reference evidence="1 2" key="1">
    <citation type="submission" date="2014-05" db="EMBL/GenBank/DDBJ databases">
        <title>De novo Genome Sequence of Spirocheata sp.</title>
        <authorList>
            <person name="Shivani Y."/>
            <person name="Subhash Y."/>
            <person name="Tushar L."/>
            <person name="Sasikala C."/>
            <person name="Ramana C.V."/>
        </authorList>
    </citation>
    <scope>NUCLEOTIDE SEQUENCE [LARGE SCALE GENOMIC DNA]</scope>
    <source>
        <strain evidence="1 2">JC230</strain>
    </source>
</reference>
<organism evidence="1 2">
    <name type="scientific">Spirochaeta lutea</name>
    <dbReference type="NCBI Taxonomy" id="1480694"/>
    <lineage>
        <taxon>Bacteria</taxon>
        <taxon>Pseudomonadati</taxon>
        <taxon>Spirochaetota</taxon>
        <taxon>Spirochaetia</taxon>
        <taxon>Spirochaetales</taxon>
        <taxon>Spirochaetaceae</taxon>
        <taxon>Spirochaeta</taxon>
    </lineage>
</organism>
<evidence type="ECO:0000313" key="2">
    <source>
        <dbReference type="Proteomes" id="UP000029692"/>
    </source>
</evidence>
<sequence length="121" mass="13104">MKARGKIVVVILLVAAVLALGSCSVIDQGIVGRWGSSESIWDFELGADGSVTFNEDSLFGALMILGTLGGQAEYSASNGAGEWWYYALFVKSDSSAFTYTFEGNTLVSDIFADEQQVWYKH</sequence>
<proteinExistence type="predicted"/>
<dbReference type="EMBL" id="JNUP01000065">
    <property type="protein sequence ID" value="KGE71540.1"/>
    <property type="molecule type" value="Genomic_DNA"/>
</dbReference>
<keyword evidence="2" id="KW-1185">Reference proteome</keyword>
<evidence type="ECO:0008006" key="3">
    <source>
        <dbReference type="Google" id="ProtNLM"/>
    </source>
</evidence>